<protein>
    <recommendedName>
        <fullName evidence="3">DUF2989 domain-containing protein</fullName>
    </recommendedName>
</protein>
<dbReference type="OrthoDB" id="5900133at2"/>
<dbReference type="InterPro" id="IPR021372">
    <property type="entry name" value="DUF2989"/>
</dbReference>
<dbReference type="STRING" id="294935.ATN88_12065"/>
<reference evidence="1 2" key="1">
    <citation type="submission" date="2015-11" db="EMBL/GenBank/DDBJ databases">
        <title>Genomic Taxonomy of the Vibrionaceae.</title>
        <authorList>
            <person name="Gomez-Gil B."/>
            <person name="Enciso-Ibarra J."/>
        </authorList>
    </citation>
    <scope>NUCLEOTIDE SEQUENCE [LARGE SCALE GENOMIC DNA]</scope>
    <source>
        <strain evidence="1 2">CAIM 912</strain>
    </source>
</reference>
<accession>A0A135I3F2</accession>
<proteinExistence type="predicted"/>
<dbReference type="Proteomes" id="UP000070529">
    <property type="component" value="Unassembled WGS sequence"/>
</dbReference>
<dbReference type="Pfam" id="PF11207">
    <property type="entry name" value="DUF2989"/>
    <property type="match status" value="1"/>
</dbReference>
<keyword evidence="2" id="KW-1185">Reference proteome</keyword>
<evidence type="ECO:0000313" key="1">
    <source>
        <dbReference type="EMBL" id="KXF79972.1"/>
    </source>
</evidence>
<comment type="caution">
    <text evidence="1">The sequence shown here is derived from an EMBL/GenBank/DDBJ whole genome shotgun (WGS) entry which is preliminary data.</text>
</comment>
<sequence length="288" mass="32949">MTTGRIPVSLKLASIAFGSLLLTGCFESNRSTAQLCENYPQICDKLNVRDGQCRHERTDLIWMRYEVEKKPSDLNKFDELLLTKKYAKCMELSAQIETTTLKERKTKRTEAVFHAYDSIERIEQELQTSYQPAIIYYRWTQGDNEALDQFLRLEETEYLDTPELQLGLATYYVDKDKEHTINILLKSLSFYDGRAGNTRDKTVPEAIKSLATTNHSLGFLDEAYMWAMVGGELGLPIAKEPQLKLLYPMTDGRRATLLDIAEDIASAIEDGDFDRDLLEPVRNLPDPT</sequence>
<name>A0A135I3F2_9GAMM</name>
<dbReference type="AlphaFoldDB" id="A0A135I3F2"/>
<dbReference type="PROSITE" id="PS51257">
    <property type="entry name" value="PROKAR_LIPOPROTEIN"/>
    <property type="match status" value="1"/>
</dbReference>
<gene>
    <name evidence="1" type="ORF">ATN88_12065</name>
</gene>
<dbReference type="RefSeq" id="WP_067419916.1">
    <property type="nucleotide sequence ID" value="NZ_LNTY01000059.1"/>
</dbReference>
<organism evidence="1 2">
    <name type="scientific">Enterovibrio coralii</name>
    <dbReference type="NCBI Taxonomy" id="294935"/>
    <lineage>
        <taxon>Bacteria</taxon>
        <taxon>Pseudomonadati</taxon>
        <taxon>Pseudomonadota</taxon>
        <taxon>Gammaproteobacteria</taxon>
        <taxon>Vibrionales</taxon>
        <taxon>Vibrionaceae</taxon>
        <taxon>Enterovibrio</taxon>
    </lineage>
</organism>
<evidence type="ECO:0000313" key="2">
    <source>
        <dbReference type="Proteomes" id="UP000070529"/>
    </source>
</evidence>
<dbReference type="EMBL" id="LNTY01000059">
    <property type="protein sequence ID" value="KXF79972.1"/>
    <property type="molecule type" value="Genomic_DNA"/>
</dbReference>
<evidence type="ECO:0008006" key="3">
    <source>
        <dbReference type="Google" id="ProtNLM"/>
    </source>
</evidence>